<dbReference type="InterPro" id="IPR007462">
    <property type="entry name" value="COV1-like"/>
</dbReference>
<evidence type="ECO:0000256" key="2">
    <source>
        <dbReference type="SAM" id="Phobius"/>
    </source>
</evidence>
<feature type="transmembrane region" description="Helical" evidence="2">
    <location>
        <begin position="72"/>
        <end position="94"/>
    </location>
</feature>
<evidence type="ECO:0000313" key="4">
    <source>
        <dbReference type="Proteomes" id="UP000245474"/>
    </source>
</evidence>
<evidence type="ECO:0000313" key="3">
    <source>
        <dbReference type="EMBL" id="PWG64312.1"/>
    </source>
</evidence>
<dbReference type="AlphaFoldDB" id="A0A2U2N5E3"/>
<dbReference type="RefSeq" id="WP_109677021.1">
    <property type="nucleotide sequence ID" value="NZ_CP086615.1"/>
</dbReference>
<reference evidence="3 4" key="1">
    <citation type="submission" date="2018-05" db="EMBL/GenBank/DDBJ databases">
        <title>Spiribacter halobius sp. nov., a moderately halophilic bacterium isolated from marine solar saltern.</title>
        <authorList>
            <person name="Zheng W.-S."/>
            <person name="Lu D.-C."/>
            <person name="Du Z.-J."/>
        </authorList>
    </citation>
    <scope>NUCLEOTIDE SEQUENCE [LARGE SCALE GENOMIC DNA]</scope>
    <source>
        <strain evidence="3 4">E85</strain>
    </source>
</reference>
<accession>A0A2U2N5E3</accession>
<feature type="transmembrane region" description="Helical" evidence="2">
    <location>
        <begin position="12"/>
        <end position="31"/>
    </location>
</feature>
<keyword evidence="4" id="KW-1185">Reference proteome</keyword>
<comment type="caution">
    <text evidence="3">The sequence shown here is derived from an EMBL/GenBank/DDBJ whole genome shotgun (WGS) entry which is preliminary data.</text>
</comment>
<dbReference type="Proteomes" id="UP000245474">
    <property type="component" value="Unassembled WGS sequence"/>
</dbReference>
<dbReference type="EMBL" id="QFFI01000006">
    <property type="protein sequence ID" value="PWG64312.1"/>
    <property type="molecule type" value="Genomic_DNA"/>
</dbReference>
<dbReference type="PANTHER" id="PTHR31876">
    <property type="entry name" value="COV-LIKE PROTEIN 1"/>
    <property type="match status" value="1"/>
</dbReference>
<keyword evidence="2" id="KW-0812">Transmembrane</keyword>
<dbReference type="OrthoDB" id="9780267at2"/>
<dbReference type="PANTHER" id="PTHR31876:SF26">
    <property type="entry name" value="PROTEIN LIKE COV 2"/>
    <property type="match status" value="1"/>
</dbReference>
<organism evidence="3 4">
    <name type="scientific">Sediminicurvatus halobius</name>
    <dbReference type="NCBI Taxonomy" id="2182432"/>
    <lineage>
        <taxon>Bacteria</taxon>
        <taxon>Pseudomonadati</taxon>
        <taxon>Pseudomonadota</taxon>
        <taxon>Gammaproteobacteria</taxon>
        <taxon>Chromatiales</taxon>
        <taxon>Ectothiorhodospiraceae</taxon>
        <taxon>Sediminicurvatus</taxon>
    </lineage>
</organism>
<feature type="region of interest" description="Disordered" evidence="1">
    <location>
        <begin position="212"/>
        <end position="235"/>
    </location>
</feature>
<proteinExistence type="predicted"/>
<evidence type="ECO:0008006" key="5">
    <source>
        <dbReference type="Google" id="ProtNLM"/>
    </source>
</evidence>
<gene>
    <name evidence="3" type="ORF">DEM34_05360</name>
</gene>
<keyword evidence="2" id="KW-1133">Transmembrane helix</keyword>
<keyword evidence="2" id="KW-0472">Membrane</keyword>
<evidence type="ECO:0000256" key="1">
    <source>
        <dbReference type="SAM" id="MobiDB-lite"/>
    </source>
</evidence>
<name>A0A2U2N5E3_9GAMM</name>
<sequence>MSAAPKPSRLRNYLLAGVFTAIPVWITWVIFEFVVTQLSDLGRPGAAALSEGLRRYAPGVSEALGLPWFQNLLAVFVTLGSLILLGWLATLVVGRRLIALAERMLARIPLVEKIYGASKALLGALQQQPEGAQQVVLIAFPHPGMRTVGFVMRTLTDASNGQQLAAVYVPTTPNPTSGYLEIVPVDDLVPTDWTFEEAMSFVISGGSVAPEQVSFGEPPREAGSVSVHTRDKTST</sequence>
<protein>
    <recommendedName>
        <fullName evidence="5">DUF502 domain-containing protein</fullName>
    </recommendedName>
</protein>
<dbReference type="Pfam" id="PF04367">
    <property type="entry name" value="DUF502"/>
    <property type="match status" value="1"/>
</dbReference>